<feature type="binding site" evidence="14">
    <location>
        <position position="434"/>
    </location>
    <ligand>
        <name>Mg(2+)</name>
        <dbReference type="ChEBI" id="CHEBI:18420"/>
    </ligand>
</feature>
<dbReference type="InterPro" id="IPR006539">
    <property type="entry name" value="P-type_ATPase_IV"/>
</dbReference>
<dbReference type="GO" id="GO:0016887">
    <property type="term" value="F:ATP hydrolysis activity"/>
    <property type="evidence" value="ECO:0007669"/>
    <property type="project" value="InterPro"/>
</dbReference>
<evidence type="ECO:0000256" key="7">
    <source>
        <dbReference type="ARBA" id="ARBA00022842"/>
    </source>
</evidence>
<dbReference type="InterPro" id="IPR008250">
    <property type="entry name" value="ATPase_P-typ_transduc_dom_A_sf"/>
</dbReference>
<dbReference type="NCBIfam" id="TIGR01494">
    <property type="entry name" value="ATPase_P-type"/>
    <property type="match status" value="3"/>
</dbReference>
<dbReference type="SFLD" id="SFLDS00003">
    <property type="entry name" value="Haloacid_Dehalogenase"/>
    <property type="match status" value="1"/>
</dbReference>
<feature type="binding site" evidence="13">
    <location>
        <position position="434"/>
    </location>
    <ligand>
        <name>ATP</name>
        <dbReference type="ChEBI" id="CHEBI:30616"/>
    </ligand>
</feature>
<evidence type="ECO:0000256" key="15">
    <source>
        <dbReference type="RuleBase" id="RU362033"/>
    </source>
</evidence>
<feature type="binding site" evidence="13">
    <location>
        <position position="740"/>
    </location>
    <ligand>
        <name>ATP</name>
        <dbReference type="ChEBI" id="CHEBI:30616"/>
    </ligand>
</feature>
<evidence type="ECO:0000256" key="6">
    <source>
        <dbReference type="ARBA" id="ARBA00022840"/>
    </source>
</evidence>
<dbReference type="InterPro" id="IPR018303">
    <property type="entry name" value="ATPase_P-typ_P_site"/>
</dbReference>
<dbReference type="GO" id="GO:0045332">
    <property type="term" value="P:phospholipid translocation"/>
    <property type="evidence" value="ECO:0007669"/>
    <property type="project" value="TreeGrafter"/>
</dbReference>
<dbReference type="SUPFAM" id="SSF81665">
    <property type="entry name" value="Calcium ATPase, transmembrane domain M"/>
    <property type="match status" value="1"/>
</dbReference>
<feature type="domain" description="P-type ATPase C-terminal" evidence="17">
    <location>
        <begin position="934"/>
        <end position="1174"/>
    </location>
</feature>
<feature type="binding site" evidence="13">
    <location>
        <position position="614"/>
    </location>
    <ligand>
        <name>ATP</name>
        <dbReference type="ChEBI" id="CHEBI:30616"/>
    </ligand>
</feature>
<dbReference type="Proteomes" id="UP000663760">
    <property type="component" value="Chromosome 1"/>
</dbReference>
<evidence type="ECO:0000256" key="3">
    <source>
        <dbReference type="ARBA" id="ARBA00022692"/>
    </source>
</evidence>
<keyword evidence="3 15" id="KW-0812">Transmembrane</keyword>
<evidence type="ECO:0000256" key="5">
    <source>
        <dbReference type="ARBA" id="ARBA00022741"/>
    </source>
</evidence>
<dbReference type="InterPro" id="IPR036412">
    <property type="entry name" value="HAD-like_sf"/>
</dbReference>
<feature type="binding site" evidence="13">
    <location>
        <position position="911"/>
    </location>
    <ligand>
        <name>ATP</name>
        <dbReference type="ChEBI" id="CHEBI:30616"/>
    </ligand>
</feature>
<feature type="binding site" evidence="13">
    <location>
        <position position="882"/>
    </location>
    <ligand>
        <name>ATP</name>
        <dbReference type="ChEBI" id="CHEBI:30616"/>
    </ligand>
</feature>
<feature type="transmembrane region" description="Helical" evidence="15">
    <location>
        <begin position="970"/>
        <end position="989"/>
    </location>
</feature>
<feature type="transmembrane region" description="Helical" evidence="15">
    <location>
        <begin position="110"/>
        <end position="128"/>
    </location>
</feature>
<comment type="cofactor">
    <cofactor evidence="14">
        <name>Mg(2+)</name>
        <dbReference type="ChEBI" id="CHEBI:18420"/>
    </cofactor>
</comment>
<gene>
    <name evidence="18" type="ORF">SI8410_01001311</name>
</gene>
<dbReference type="AlphaFoldDB" id="A0A7I8JZ09"/>
<name>A0A7I8JZ09_SPIIN</name>
<dbReference type="PROSITE" id="PS00154">
    <property type="entry name" value="ATPASE_E1_E2"/>
    <property type="match status" value="1"/>
</dbReference>
<keyword evidence="10 15" id="KW-0472">Membrane</keyword>
<feature type="binding site" evidence="14">
    <location>
        <position position="908"/>
    </location>
    <ligand>
        <name>Mg(2+)</name>
        <dbReference type="ChEBI" id="CHEBI:18420"/>
    </ligand>
</feature>
<dbReference type="GO" id="GO:0140326">
    <property type="term" value="F:ATPase-coupled intramembrane lipid transporter activity"/>
    <property type="evidence" value="ECO:0007669"/>
    <property type="project" value="UniProtKB-EC"/>
</dbReference>
<dbReference type="GO" id="GO:0005524">
    <property type="term" value="F:ATP binding"/>
    <property type="evidence" value="ECO:0007669"/>
    <property type="project" value="UniProtKB-UniRule"/>
</dbReference>
<feature type="transmembrane region" description="Helical" evidence="15">
    <location>
        <begin position="305"/>
        <end position="326"/>
    </location>
</feature>
<evidence type="ECO:0000256" key="13">
    <source>
        <dbReference type="PIRSR" id="PIRSR606539-2"/>
    </source>
</evidence>
<feature type="binding site" evidence="13">
    <location>
        <position position="741"/>
    </location>
    <ligand>
        <name>ATP</name>
        <dbReference type="ChEBI" id="CHEBI:30616"/>
    </ligand>
</feature>
<dbReference type="Pfam" id="PF16209">
    <property type="entry name" value="PhoLip_ATPase_N"/>
    <property type="match status" value="1"/>
</dbReference>
<dbReference type="EMBL" id="LR746264">
    <property type="protein sequence ID" value="CAA7389233.1"/>
    <property type="molecule type" value="Genomic_DNA"/>
</dbReference>
<evidence type="ECO:0000256" key="14">
    <source>
        <dbReference type="PIRSR" id="PIRSR606539-3"/>
    </source>
</evidence>
<proteinExistence type="inferred from homology"/>
<dbReference type="InterPro" id="IPR023299">
    <property type="entry name" value="ATPase_P-typ_cyto_dom_N"/>
</dbReference>
<keyword evidence="4 14" id="KW-0479">Metal-binding</keyword>
<dbReference type="FunFam" id="3.40.1110.10:FF:000230">
    <property type="entry name" value="Phospholipid-transporting ATPase"/>
    <property type="match status" value="1"/>
</dbReference>
<dbReference type="InterPro" id="IPR001757">
    <property type="entry name" value="P_typ_ATPase"/>
</dbReference>
<dbReference type="Gene3D" id="3.40.1110.10">
    <property type="entry name" value="Calcium-transporting ATPase, cytoplasmic domain N"/>
    <property type="match status" value="1"/>
</dbReference>
<dbReference type="GO" id="GO:0005886">
    <property type="term" value="C:plasma membrane"/>
    <property type="evidence" value="ECO:0007669"/>
    <property type="project" value="TreeGrafter"/>
</dbReference>
<sequence length="1201" mass="136607">MEVQGFPAALEISANPLQGEKWNKSRRKSAHFEDSFPCEENSRLIYINDPVKTNDQYEFTGNEICTSKYTVITFLPKNLFIQFHRVAYLYFLAIAALNQLPPLAVFGRTVSLFPLLFVLFVTAIKDGYEDWRRHRSDRKENNREAYVFQSDRFQLKKWKKIRAGEVVKVYADETLPCDMVLLGTSDPTGIAYIQTMNLDGESNLKTRYARQETVVTLKEQQFSGLIKCEQPNRNIYEFAGNMDFNGQRIPLGQSNIVLRGCQLKNVDWAVGVVVYAGQETKAMLNSAVSPSKRSKLEGYMNRETLWLSVFLFIMCAVVALGMGLWLERHGHQLDTLPYYRRRYFTDGSNNKKYYKYYGIAMEVFFSFLSSVIVFQIMIPISLYITMELVRLGQSYFMIGDTRMYDKNSNSRFQCRSLNINEDLGQIRYVFSDKTGTLTENKMNFRRASVFGKDYGKISGPGSHMLQGVSIAVIGRRRWKLKSTINVDLELVALLHKNLADEERISAHEFFLTLAACNTVIPILWGNSSYANSEFLDEAETIDYQGESPDEQALVAAASAYGYTLIERTSGHIVVDVNGEELRLDVLGLHEFDSVRKRMSVVIRFPNSSVKVLVKGADSSMFSIIMKTTEKTDEGYRESLVGIRRATENHLLDYSSKGLRTLVVAGKDLTDSEFTEWQSRYEDASTSLHERATKLRHTAALIECNLNLLGATGIEDKLQDGVPEAIESLRQAGIKVWVLTGDKQETAISIGLSCKLLTPSMQQIIVNGTSEDECRRLLTDAKSKYGIKLVNFRNSCPRMKNLQNSYPDISSNAKTSDILMHEIEQTRSANDIVEFHEEGLMGSVDGPLALVIDGNSLVYILEKDLEQELFDLATSCRVVICCRVAPLQKAGIVDLIKSRTNDMTLAIGDGANDVSMIQMADVGVGISGQEGRQAVMAADFAMGQFRFLKRLLLVHGHWNYYRVGYLVLYNFYRNAVFVLMLFWFILSTAFSTTSALTDWSSVFYSVIYTSVPTIVVGILDKDLSHRTLLRYPKLYCSGHRHESYNLRLFWITMLDTFWQSLVLFYVPLFTYRNSSIDIWSLGSLWTIAVVVLVNVHLAMDIQQWVSITHIATWGSIIITYACMVILDSIPIFPNYWTIYHLAKSETYWLMIMLITIIALLPRFLCKVVRQLLWPSDIQIAREAEILGKFPNHLRSSQDQDSS</sequence>
<keyword evidence="7 14" id="KW-0460">Magnesium</keyword>
<feature type="domain" description="P-type ATPase N-terminal" evidence="16">
    <location>
        <begin position="45"/>
        <end position="110"/>
    </location>
</feature>
<comment type="subcellular location">
    <subcellularLocation>
        <location evidence="1 15">Membrane</location>
        <topology evidence="1 15">Multi-pass membrane protein</topology>
    </subcellularLocation>
</comment>
<feature type="binding site" evidence="13">
    <location>
        <position position="591"/>
    </location>
    <ligand>
        <name>ATP</name>
        <dbReference type="ChEBI" id="CHEBI:30616"/>
    </ligand>
</feature>
<dbReference type="SFLD" id="SFLDG00002">
    <property type="entry name" value="C1.7:_P-type_atpase_like"/>
    <property type="match status" value="1"/>
</dbReference>
<feature type="transmembrane region" description="Helical" evidence="15">
    <location>
        <begin position="1001"/>
        <end position="1022"/>
    </location>
</feature>
<dbReference type="CDD" id="cd02073">
    <property type="entry name" value="P-type_ATPase_APLT_Dnf-like"/>
    <property type="match status" value="1"/>
</dbReference>
<organism evidence="18 19">
    <name type="scientific">Spirodela intermedia</name>
    <name type="common">Intermediate duckweed</name>
    <dbReference type="NCBI Taxonomy" id="51605"/>
    <lineage>
        <taxon>Eukaryota</taxon>
        <taxon>Viridiplantae</taxon>
        <taxon>Streptophyta</taxon>
        <taxon>Embryophyta</taxon>
        <taxon>Tracheophyta</taxon>
        <taxon>Spermatophyta</taxon>
        <taxon>Magnoliopsida</taxon>
        <taxon>Liliopsida</taxon>
        <taxon>Araceae</taxon>
        <taxon>Lemnoideae</taxon>
        <taxon>Spirodela</taxon>
    </lineage>
</organism>
<dbReference type="SUPFAM" id="SSF81660">
    <property type="entry name" value="Metal cation-transporting ATPase, ATP-binding domain N"/>
    <property type="match status" value="1"/>
</dbReference>
<reference evidence="18" key="1">
    <citation type="submission" date="2020-02" db="EMBL/GenBank/DDBJ databases">
        <authorList>
            <person name="Scholz U."/>
            <person name="Mascher M."/>
            <person name="Fiebig A."/>
        </authorList>
    </citation>
    <scope>NUCLEOTIDE SEQUENCE</scope>
</reference>
<evidence type="ECO:0000259" key="16">
    <source>
        <dbReference type="Pfam" id="PF16209"/>
    </source>
</evidence>
<dbReference type="GO" id="GO:0000287">
    <property type="term" value="F:magnesium ion binding"/>
    <property type="evidence" value="ECO:0007669"/>
    <property type="project" value="UniProtKB-UniRule"/>
</dbReference>
<dbReference type="InterPro" id="IPR023214">
    <property type="entry name" value="HAD_sf"/>
</dbReference>
<evidence type="ECO:0000313" key="19">
    <source>
        <dbReference type="Proteomes" id="UP000663760"/>
    </source>
</evidence>
<feature type="binding site" evidence="13">
    <location>
        <position position="739"/>
    </location>
    <ligand>
        <name>ATP</name>
        <dbReference type="ChEBI" id="CHEBI:30616"/>
    </ligand>
</feature>
<dbReference type="InterPro" id="IPR023298">
    <property type="entry name" value="ATPase_P-typ_TM_dom_sf"/>
</dbReference>
<evidence type="ECO:0000256" key="1">
    <source>
        <dbReference type="ARBA" id="ARBA00004141"/>
    </source>
</evidence>
<feature type="active site" description="4-aspartylphosphate intermediate" evidence="12">
    <location>
        <position position="432"/>
    </location>
</feature>
<dbReference type="SFLD" id="SFLDF00027">
    <property type="entry name" value="p-type_atpase"/>
    <property type="match status" value="1"/>
</dbReference>
<comment type="similarity">
    <text evidence="2 15">Belongs to the cation transport ATPase (P-type) (TC 3.A.3) family. Type IV subfamily.</text>
</comment>
<evidence type="ECO:0000256" key="8">
    <source>
        <dbReference type="ARBA" id="ARBA00022967"/>
    </source>
</evidence>
<dbReference type="SUPFAM" id="SSF56784">
    <property type="entry name" value="HAD-like"/>
    <property type="match status" value="1"/>
</dbReference>
<protein>
    <recommendedName>
        <fullName evidence="15">Phospholipid-transporting ATPase</fullName>
        <ecNumber evidence="15">7.6.2.1</ecNumber>
    </recommendedName>
</protein>
<keyword evidence="8 15" id="KW-1278">Translocase</keyword>
<feature type="binding site" evidence="13">
    <location>
        <position position="912"/>
    </location>
    <ligand>
        <name>ATP</name>
        <dbReference type="ChEBI" id="CHEBI:30616"/>
    </ligand>
</feature>
<feature type="transmembrane region" description="Helical" evidence="15">
    <location>
        <begin position="1145"/>
        <end position="1164"/>
    </location>
</feature>
<feature type="binding site" evidence="14">
    <location>
        <position position="912"/>
    </location>
    <ligand>
        <name>Mg(2+)</name>
        <dbReference type="ChEBI" id="CHEBI:18420"/>
    </ligand>
</feature>
<feature type="transmembrane region" description="Helical" evidence="15">
    <location>
        <begin position="1043"/>
        <end position="1065"/>
    </location>
</feature>
<comment type="catalytic activity">
    <reaction evidence="11 15">
        <text>ATP + H2O + phospholipidSide 1 = ADP + phosphate + phospholipidSide 2.</text>
        <dbReference type="EC" id="7.6.2.1"/>
    </reaction>
</comment>
<dbReference type="InterPro" id="IPR044492">
    <property type="entry name" value="P_typ_ATPase_HD_dom"/>
</dbReference>
<evidence type="ECO:0000256" key="12">
    <source>
        <dbReference type="PIRSR" id="PIRSR606539-1"/>
    </source>
</evidence>
<keyword evidence="5 13" id="KW-0547">Nucleotide-binding</keyword>
<dbReference type="EC" id="7.6.2.1" evidence="15"/>
<accession>A0A7I8JZ09</accession>
<feature type="transmembrane region" description="Helical" evidence="15">
    <location>
        <begin position="363"/>
        <end position="384"/>
    </location>
</feature>
<evidence type="ECO:0000256" key="9">
    <source>
        <dbReference type="ARBA" id="ARBA00022989"/>
    </source>
</evidence>
<feature type="binding site" evidence="13">
    <location>
        <position position="888"/>
    </location>
    <ligand>
        <name>ATP</name>
        <dbReference type="ChEBI" id="CHEBI:30616"/>
    </ligand>
</feature>
<dbReference type="NCBIfam" id="TIGR01652">
    <property type="entry name" value="ATPase-Plipid"/>
    <property type="match status" value="1"/>
</dbReference>
<feature type="binding site" evidence="14">
    <location>
        <position position="432"/>
    </location>
    <ligand>
        <name>Mg(2+)</name>
        <dbReference type="ChEBI" id="CHEBI:18420"/>
    </ligand>
</feature>
<dbReference type="Pfam" id="PF16212">
    <property type="entry name" value="PhoLip_ATPase_C"/>
    <property type="match status" value="1"/>
</dbReference>
<dbReference type="InterPro" id="IPR032631">
    <property type="entry name" value="P-type_ATPase_N"/>
</dbReference>
<keyword evidence="6 13" id="KW-0067">ATP-binding</keyword>
<evidence type="ECO:0000259" key="17">
    <source>
        <dbReference type="Pfam" id="PF16212"/>
    </source>
</evidence>
<evidence type="ECO:0000256" key="11">
    <source>
        <dbReference type="ARBA" id="ARBA00034036"/>
    </source>
</evidence>
<feature type="binding site" evidence="13">
    <location>
        <position position="659"/>
    </location>
    <ligand>
        <name>ATP</name>
        <dbReference type="ChEBI" id="CHEBI:30616"/>
    </ligand>
</feature>
<dbReference type="Gene3D" id="3.40.50.1000">
    <property type="entry name" value="HAD superfamily/HAD-like"/>
    <property type="match status" value="1"/>
</dbReference>
<keyword evidence="19" id="KW-1185">Reference proteome</keyword>
<dbReference type="OrthoDB" id="377733at2759"/>
<feature type="binding site" evidence="13">
    <location>
        <position position="550"/>
    </location>
    <ligand>
        <name>ATP</name>
        <dbReference type="ChEBI" id="CHEBI:30616"/>
    </ligand>
</feature>
<feature type="binding site" evidence="13">
    <location>
        <position position="433"/>
    </location>
    <ligand>
        <name>ATP</name>
        <dbReference type="ChEBI" id="CHEBI:30616"/>
    </ligand>
</feature>
<feature type="transmembrane region" description="Helical" evidence="15">
    <location>
        <begin position="1077"/>
        <end position="1096"/>
    </location>
</feature>
<evidence type="ECO:0000256" key="4">
    <source>
        <dbReference type="ARBA" id="ARBA00022723"/>
    </source>
</evidence>
<dbReference type="Pfam" id="PF13246">
    <property type="entry name" value="Cation_ATPase"/>
    <property type="match status" value="1"/>
</dbReference>
<dbReference type="PANTHER" id="PTHR24092">
    <property type="entry name" value="PROBABLE PHOSPHOLIPID-TRANSPORTING ATPASE"/>
    <property type="match status" value="1"/>
</dbReference>
<evidence type="ECO:0000313" key="18">
    <source>
        <dbReference type="EMBL" id="CAA7389233.1"/>
    </source>
</evidence>
<keyword evidence="9 15" id="KW-1133">Transmembrane helix</keyword>
<evidence type="ECO:0000256" key="10">
    <source>
        <dbReference type="ARBA" id="ARBA00023136"/>
    </source>
</evidence>
<evidence type="ECO:0000256" key="2">
    <source>
        <dbReference type="ARBA" id="ARBA00008109"/>
    </source>
</evidence>
<feature type="transmembrane region" description="Helical" evidence="15">
    <location>
        <begin position="1103"/>
        <end position="1125"/>
    </location>
</feature>
<feature type="binding site" evidence="13">
    <location>
        <position position="432"/>
    </location>
    <ligand>
        <name>ATP</name>
        <dbReference type="ChEBI" id="CHEBI:30616"/>
    </ligand>
</feature>
<dbReference type="InterPro" id="IPR032630">
    <property type="entry name" value="P_typ_ATPase_c"/>
</dbReference>
<dbReference type="SUPFAM" id="SSF81653">
    <property type="entry name" value="Calcium ATPase, transduction domain A"/>
    <property type="match status" value="1"/>
</dbReference>
<dbReference type="Gene3D" id="2.70.150.10">
    <property type="entry name" value="Calcium-transporting ATPase, cytoplasmic transduction domain A"/>
    <property type="match status" value="1"/>
</dbReference>
<dbReference type="PANTHER" id="PTHR24092:SF148">
    <property type="entry name" value="PHOSPHOLIPID-TRANSPORTING ATPASE"/>
    <property type="match status" value="1"/>
</dbReference>